<dbReference type="InterPro" id="IPR002477">
    <property type="entry name" value="Peptidoglycan-bd-like"/>
</dbReference>
<evidence type="ECO:0000313" key="4">
    <source>
        <dbReference type="Proteomes" id="UP000238563"/>
    </source>
</evidence>
<dbReference type="InterPro" id="IPR036366">
    <property type="entry name" value="PGBDSf"/>
</dbReference>
<evidence type="ECO:0000256" key="1">
    <source>
        <dbReference type="SAM" id="MobiDB-lite"/>
    </source>
</evidence>
<accession>A0A2S9JBW4</accession>
<name>A0A2S9JBW4_9HYPH</name>
<dbReference type="Gene3D" id="1.10.101.10">
    <property type="entry name" value="PGBD-like superfamily/PGBD"/>
    <property type="match status" value="2"/>
</dbReference>
<protein>
    <submittedName>
        <fullName evidence="3">Peptidoglycan-binding protein</fullName>
    </submittedName>
</protein>
<dbReference type="AlphaFoldDB" id="A0A2S9JBW4"/>
<sequence>MFSFHSPVRGSSRFRRNRSISSNSGPTATVREVRMRKPANRPDSRKRRAPKRGHMARIAIGAGGLIARNPTITGGATAFLVTLGFISANALWYQPQVHDGVFFRTRPELVFKPVKHDGGVLGAPQKQSAADAPVRRVNSVPVPQGNPDPVAAAINNAAGNGGTPVLAPGGDPEVAKMQQKLLSLGFYNGAVDGLAGKGTRAAIEAYRKASADMGIETAQPAVGSASDTTASIAIPAIKPGHDAEKATVQTVSATPADKLTAASSLAPAEIVRIQAGLRAFGNDKVEIDGKVGASTKTAIREFQNLFKLPVTGEPDAKLLAKMQEIGLIN</sequence>
<organism evidence="3 4">
    <name type="scientific">Phyllobacterium myrsinacearum</name>
    <dbReference type="NCBI Taxonomy" id="28101"/>
    <lineage>
        <taxon>Bacteria</taxon>
        <taxon>Pseudomonadati</taxon>
        <taxon>Pseudomonadota</taxon>
        <taxon>Alphaproteobacteria</taxon>
        <taxon>Hyphomicrobiales</taxon>
        <taxon>Phyllobacteriaceae</taxon>
        <taxon>Phyllobacterium</taxon>
    </lineage>
</organism>
<dbReference type="EMBL" id="PVBT01000008">
    <property type="protein sequence ID" value="PRD50309.1"/>
    <property type="molecule type" value="Genomic_DNA"/>
</dbReference>
<feature type="domain" description="Peptidoglycan binding-like" evidence="2">
    <location>
        <begin position="171"/>
        <end position="206"/>
    </location>
</feature>
<gene>
    <name evidence="3" type="ORF">C5750_23460</name>
</gene>
<feature type="domain" description="Peptidoglycan binding-like" evidence="2">
    <location>
        <begin position="269"/>
        <end position="322"/>
    </location>
</feature>
<proteinExistence type="predicted"/>
<evidence type="ECO:0000259" key="2">
    <source>
        <dbReference type="Pfam" id="PF01471"/>
    </source>
</evidence>
<dbReference type="SUPFAM" id="SSF47090">
    <property type="entry name" value="PGBD-like"/>
    <property type="match status" value="2"/>
</dbReference>
<dbReference type="OrthoDB" id="9816507at2"/>
<evidence type="ECO:0000313" key="3">
    <source>
        <dbReference type="EMBL" id="PRD50309.1"/>
    </source>
</evidence>
<feature type="compositionally biased region" description="Basic residues" evidence="1">
    <location>
        <begin position="44"/>
        <end position="53"/>
    </location>
</feature>
<feature type="region of interest" description="Disordered" evidence="1">
    <location>
        <begin position="1"/>
        <end position="53"/>
    </location>
</feature>
<comment type="caution">
    <text evidence="3">The sequence shown here is derived from an EMBL/GenBank/DDBJ whole genome shotgun (WGS) entry which is preliminary data.</text>
</comment>
<keyword evidence="4" id="KW-1185">Reference proteome</keyword>
<feature type="compositionally biased region" description="Basic and acidic residues" evidence="1">
    <location>
        <begin position="31"/>
        <end position="43"/>
    </location>
</feature>
<reference evidence="3 4" key="1">
    <citation type="submission" date="2018-02" db="EMBL/GenBank/DDBJ databases">
        <title>The draft genome of Phyllobacterium myrsinacearum DSM5892.</title>
        <authorList>
            <person name="Li L."/>
            <person name="Liu L."/>
            <person name="Zhang X."/>
            <person name="Wang T."/>
        </authorList>
    </citation>
    <scope>NUCLEOTIDE SEQUENCE [LARGE SCALE GENOMIC DNA]</scope>
    <source>
        <strain evidence="3 4">DSM 5892</strain>
    </source>
</reference>
<dbReference type="Pfam" id="PF01471">
    <property type="entry name" value="PG_binding_1"/>
    <property type="match status" value="2"/>
</dbReference>
<dbReference type="InterPro" id="IPR036365">
    <property type="entry name" value="PGBD-like_sf"/>
</dbReference>
<dbReference type="Proteomes" id="UP000238563">
    <property type="component" value="Unassembled WGS sequence"/>
</dbReference>